<organism evidence="1 2">
    <name type="scientific">Sebaldella termitidis (strain ATCC 33386 / NCTC 11300)</name>
    <dbReference type="NCBI Taxonomy" id="526218"/>
    <lineage>
        <taxon>Bacteria</taxon>
        <taxon>Fusobacteriati</taxon>
        <taxon>Fusobacteriota</taxon>
        <taxon>Fusobacteriia</taxon>
        <taxon>Fusobacteriales</taxon>
        <taxon>Leptotrichiaceae</taxon>
        <taxon>Sebaldella</taxon>
    </lineage>
</organism>
<evidence type="ECO:0000313" key="1">
    <source>
        <dbReference type="EMBL" id="ACZ10883.1"/>
    </source>
</evidence>
<dbReference type="KEGG" id="str:Sterm_4051"/>
<name>D1AGD1_SEBTE</name>
<proteinExistence type="predicted"/>
<dbReference type="Proteomes" id="UP000000845">
    <property type="component" value="Chromosome"/>
</dbReference>
<evidence type="ECO:0000313" key="2">
    <source>
        <dbReference type="Proteomes" id="UP000000845"/>
    </source>
</evidence>
<dbReference type="PROSITE" id="PS51257">
    <property type="entry name" value="PROKAR_LIPOPROTEIN"/>
    <property type="match status" value="1"/>
</dbReference>
<dbReference type="eggNOG" id="COG1653">
    <property type="taxonomic scope" value="Bacteria"/>
</dbReference>
<keyword evidence="2" id="KW-1185">Reference proteome</keyword>
<protein>
    <submittedName>
        <fullName evidence="1">Extracellular solute-binding protein family 1</fullName>
    </submittedName>
</protein>
<dbReference type="Pfam" id="PF01547">
    <property type="entry name" value="SBP_bac_1"/>
    <property type="match status" value="1"/>
</dbReference>
<dbReference type="RefSeq" id="WP_012863458.1">
    <property type="nucleotide sequence ID" value="NC_013517.1"/>
</dbReference>
<dbReference type="SUPFAM" id="SSF53850">
    <property type="entry name" value="Periplasmic binding protein-like II"/>
    <property type="match status" value="1"/>
</dbReference>
<dbReference type="EMBL" id="CP001739">
    <property type="protein sequence ID" value="ACZ10883.1"/>
    <property type="molecule type" value="Genomic_DNA"/>
</dbReference>
<dbReference type="PANTHER" id="PTHR43649">
    <property type="entry name" value="ARABINOSE-BINDING PROTEIN-RELATED"/>
    <property type="match status" value="1"/>
</dbReference>
<dbReference type="HOGENOM" id="CLU_031285_5_0_0"/>
<accession>D1AGD1</accession>
<dbReference type="InterPro" id="IPR050490">
    <property type="entry name" value="Bact_solute-bd_prot1"/>
</dbReference>
<sequence>MGKRIFWLMMLILVLTISCGEKKESSKGAGAEKEITLRFSWWGGDARHKATLDVIKLYEEKNPGVKIKAEYSGWDGHFEKISTQITGNTAPDIMQIDYNWLYNFSKNGDGFYDINTLKDDFNLDNYDEQALSYTIINGKLNAIPVGMNGRAFFFNKSLYDKAGVEIPKTFDELLATDKVIKEKVSKDAKSLDITSTDSGALFFIEYYVEQKYGKPILTAENTIGVTKEELADAFKFYKMLVDSGAVVSAKDRAGAGNFPDDQNPLWINGELGAVLTWNTMVGQYENMLKEGDTLVSGDFLTGIGEHKSTFIKVNMAFAINKNTKYPKEAAKFLNFMLSDPEAAKILGTVRGIPLNKSAFAELEKEGQTKGPLAEGLTKALAFAGPKTSPYIEDERTRKLGLEITQKVDYNELTPEQAGERLYTELEKLLKQMTR</sequence>
<dbReference type="STRING" id="526218.Sterm_4051"/>
<dbReference type="Gene3D" id="3.40.190.10">
    <property type="entry name" value="Periplasmic binding protein-like II"/>
    <property type="match status" value="2"/>
</dbReference>
<dbReference type="InterPro" id="IPR006059">
    <property type="entry name" value="SBP"/>
</dbReference>
<reference evidence="1 2" key="2">
    <citation type="journal article" date="2010" name="Stand. Genomic Sci.">
        <title>Complete genome sequence of Sebaldella termitidis type strain (NCTC 11300).</title>
        <authorList>
            <person name="Harmon-Smith M."/>
            <person name="Celia L."/>
            <person name="Chertkov O."/>
            <person name="Lapidus A."/>
            <person name="Copeland A."/>
            <person name="Glavina Del Rio T."/>
            <person name="Nolan M."/>
            <person name="Lucas S."/>
            <person name="Tice H."/>
            <person name="Cheng J.F."/>
            <person name="Han C."/>
            <person name="Detter J.C."/>
            <person name="Bruce D."/>
            <person name="Goodwin L."/>
            <person name="Pitluck S."/>
            <person name="Pati A."/>
            <person name="Liolios K."/>
            <person name="Ivanova N."/>
            <person name="Mavromatis K."/>
            <person name="Mikhailova N."/>
            <person name="Chen A."/>
            <person name="Palaniappan K."/>
            <person name="Land M."/>
            <person name="Hauser L."/>
            <person name="Chang Y.J."/>
            <person name="Jeffries C.D."/>
            <person name="Brettin T."/>
            <person name="Goker M."/>
            <person name="Beck B."/>
            <person name="Bristow J."/>
            <person name="Eisen J.A."/>
            <person name="Markowitz V."/>
            <person name="Hugenholtz P."/>
            <person name="Kyrpides N.C."/>
            <person name="Klenk H.P."/>
            <person name="Chen F."/>
        </authorList>
    </citation>
    <scope>NUCLEOTIDE SEQUENCE [LARGE SCALE GENOMIC DNA]</scope>
    <source>
        <strain evidence="2">ATCC 33386 / NCTC 11300</strain>
    </source>
</reference>
<dbReference type="PANTHER" id="PTHR43649:SF11">
    <property type="entry name" value="ABC TRANSPORTER SUBSTRATE-BINDING PROTEIN YESO-RELATED"/>
    <property type="match status" value="1"/>
</dbReference>
<gene>
    <name evidence="1" type="ordered locus">Sterm_4051</name>
</gene>
<dbReference type="AlphaFoldDB" id="D1AGD1"/>
<reference evidence="2" key="1">
    <citation type="submission" date="2009-09" db="EMBL/GenBank/DDBJ databases">
        <title>The complete chromosome of Sebaldella termitidis ATCC 33386.</title>
        <authorList>
            <consortium name="US DOE Joint Genome Institute (JGI-PGF)"/>
            <person name="Lucas S."/>
            <person name="Copeland A."/>
            <person name="Lapidus A."/>
            <person name="Glavina del Rio T."/>
            <person name="Dalin E."/>
            <person name="Tice H."/>
            <person name="Bruce D."/>
            <person name="Goodwin L."/>
            <person name="Pitluck S."/>
            <person name="Kyrpides N."/>
            <person name="Mavromatis K."/>
            <person name="Ivanova N."/>
            <person name="Mikhailova N."/>
            <person name="Sims D."/>
            <person name="Meincke L."/>
            <person name="Brettin T."/>
            <person name="Detter J.C."/>
            <person name="Han C."/>
            <person name="Larimer F."/>
            <person name="Land M."/>
            <person name="Hauser L."/>
            <person name="Markowitz V."/>
            <person name="Cheng J.F."/>
            <person name="Hugenholtz P."/>
            <person name="Woyke T."/>
            <person name="Wu D."/>
            <person name="Eisen J.A."/>
        </authorList>
    </citation>
    <scope>NUCLEOTIDE SEQUENCE [LARGE SCALE GENOMIC DNA]</scope>
    <source>
        <strain evidence="2">ATCC 33386 / NCTC 11300</strain>
    </source>
</reference>